<sequence length="95" mass="10598">EDYDQDGVETLVEYSNHWSWIYTLNNNPQDSDGTHIWQWAANYQPAQTTTKPDTPVDTNKPANSVKTGDDADLMLLGGLVALSVLGTVAVRRKYN</sequence>
<reference evidence="2" key="2">
    <citation type="submission" date="2021-04" db="EMBL/GenBank/DDBJ databases">
        <authorList>
            <person name="Gilroy R."/>
        </authorList>
    </citation>
    <scope>NUCLEOTIDE SEQUENCE</scope>
    <source>
        <strain evidence="2">ChiGjej1B1-14440</strain>
    </source>
</reference>
<evidence type="ECO:0000313" key="2">
    <source>
        <dbReference type="EMBL" id="HIX81203.1"/>
    </source>
</evidence>
<gene>
    <name evidence="2" type="ORF">H9980_04425</name>
</gene>
<dbReference type="AlphaFoldDB" id="A0A9D1XKK2"/>
<keyword evidence="1" id="KW-0472">Membrane</keyword>
<organism evidence="2 3">
    <name type="scientific">Candidatus Erysipelatoclostridium merdavium</name>
    <dbReference type="NCBI Taxonomy" id="2838566"/>
    <lineage>
        <taxon>Bacteria</taxon>
        <taxon>Bacillati</taxon>
        <taxon>Bacillota</taxon>
        <taxon>Erysipelotrichia</taxon>
        <taxon>Erysipelotrichales</taxon>
        <taxon>Erysipelotrichales incertae sedis</taxon>
    </lineage>
</organism>
<feature type="non-terminal residue" evidence="2">
    <location>
        <position position="1"/>
    </location>
</feature>
<proteinExistence type="predicted"/>
<name>A0A9D1XKK2_9FIRM</name>
<dbReference type="Proteomes" id="UP000886724">
    <property type="component" value="Unassembled WGS sequence"/>
</dbReference>
<reference evidence="2" key="1">
    <citation type="journal article" date="2021" name="PeerJ">
        <title>Extensive microbial diversity within the chicken gut microbiome revealed by metagenomics and culture.</title>
        <authorList>
            <person name="Gilroy R."/>
            <person name="Ravi A."/>
            <person name="Getino M."/>
            <person name="Pursley I."/>
            <person name="Horton D.L."/>
            <person name="Alikhan N.F."/>
            <person name="Baker D."/>
            <person name="Gharbi K."/>
            <person name="Hall N."/>
            <person name="Watson M."/>
            <person name="Adriaenssens E.M."/>
            <person name="Foster-Nyarko E."/>
            <person name="Jarju S."/>
            <person name="Secka A."/>
            <person name="Antonio M."/>
            <person name="Oren A."/>
            <person name="Chaudhuri R.R."/>
            <person name="La Ragione R."/>
            <person name="Hildebrand F."/>
            <person name="Pallen M.J."/>
        </authorList>
    </citation>
    <scope>NUCLEOTIDE SEQUENCE</scope>
    <source>
        <strain evidence="2">ChiGjej1B1-14440</strain>
    </source>
</reference>
<evidence type="ECO:0000313" key="3">
    <source>
        <dbReference type="Proteomes" id="UP000886724"/>
    </source>
</evidence>
<evidence type="ECO:0000256" key="1">
    <source>
        <dbReference type="SAM" id="Phobius"/>
    </source>
</evidence>
<dbReference type="EMBL" id="DXET01000100">
    <property type="protein sequence ID" value="HIX81203.1"/>
    <property type="molecule type" value="Genomic_DNA"/>
</dbReference>
<protein>
    <submittedName>
        <fullName evidence="2">LPXTG cell wall anchor domain-containing protein</fullName>
    </submittedName>
</protein>
<keyword evidence="1" id="KW-0812">Transmembrane</keyword>
<keyword evidence="1" id="KW-1133">Transmembrane helix</keyword>
<feature type="transmembrane region" description="Helical" evidence="1">
    <location>
        <begin position="73"/>
        <end position="90"/>
    </location>
</feature>
<comment type="caution">
    <text evidence="2">The sequence shown here is derived from an EMBL/GenBank/DDBJ whole genome shotgun (WGS) entry which is preliminary data.</text>
</comment>
<accession>A0A9D1XKK2</accession>
<dbReference type="NCBIfam" id="TIGR01167">
    <property type="entry name" value="LPXTG_anchor"/>
    <property type="match status" value="1"/>
</dbReference>